<dbReference type="InterPro" id="IPR001547">
    <property type="entry name" value="Glyco_hydro_5"/>
</dbReference>
<dbReference type="InterPro" id="IPR018087">
    <property type="entry name" value="Glyco_hydro_5_CS"/>
</dbReference>
<evidence type="ECO:0000256" key="2">
    <source>
        <dbReference type="ARBA" id="ARBA00023295"/>
    </source>
</evidence>
<dbReference type="Gene3D" id="3.20.20.80">
    <property type="entry name" value="Glycosidases"/>
    <property type="match status" value="1"/>
</dbReference>
<dbReference type="PANTHER" id="PTHR34142:SF1">
    <property type="entry name" value="GLYCOSIDE HYDROLASE FAMILY 5 DOMAIN-CONTAINING PROTEIN"/>
    <property type="match status" value="1"/>
</dbReference>
<evidence type="ECO:0000256" key="1">
    <source>
        <dbReference type="ARBA" id="ARBA00022801"/>
    </source>
</evidence>
<reference evidence="6 7" key="1">
    <citation type="journal article" date="2014" name="Antonie Van Leeuwenhoek">
        <title>Hyphomonas beringensis sp. nov. and Hyphomonas chukchiensis sp. nov., isolated from surface seawater of the Bering Sea and Chukchi Sea.</title>
        <authorList>
            <person name="Li C."/>
            <person name="Lai Q."/>
            <person name="Li G."/>
            <person name="Dong C."/>
            <person name="Wang J."/>
            <person name="Liao Y."/>
            <person name="Shao Z."/>
        </authorList>
    </citation>
    <scope>NUCLEOTIDE SEQUENCE [LARGE SCALE GENOMIC DNA]</scope>
    <source>
        <strain evidence="6 7">MHS-2</strain>
    </source>
</reference>
<feature type="signal peptide" evidence="4">
    <location>
        <begin position="1"/>
        <end position="22"/>
    </location>
</feature>
<dbReference type="SUPFAM" id="SSF51445">
    <property type="entry name" value="(Trans)glycosidases"/>
    <property type="match status" value="1"/>
</dbReference>
<dbReference type="PANTHER" id="PTHR34142">
    <property type="entry name" value="ENDO-BETA-1,4-GLUCANASE A"/>
    <property type="match status" value="1"/>
</dbReference>
<evidence type="ECO:0000313" key="7">
    <source>
        <dbReference type="Proteomes" id="UP000025171"/>
    </source>
</evidence>
<evidence type="ECO:0000256" key="3">
    <source>
        <dbReference type="RuleBase" id="RU361153"/>
    </source>
</evidence>
<evidence type="ECO:0000259" key="5">
    <source>
        <dbReference type="Pfam" id="PF00150"/>
    </source>
</evidence>
<feature type="domain" description="Glycoside hydrolase family 5" evidence="5">
    <location>
        <begin position="44"/>
        <end position="292"/>
    </location>
</feature>
<dbReference type="PROSITE" id="PS00659">
    <property type="entry name" value="GLYCOSYL_HYDROL_F5"/>
    <property type="match status" value="1"/>
</dbReference>
<keyword evidence="1 3" id="KW-0378">Hydrolase</keyword>
<dbReference type="RefSeq" id="WP_206741817.1">
    <property type="nucleotide sequence ID" value="NZ_ARYK01000002.1"/>
</dbReference>
<keyword evidence="7" id="KW-1185">Reference proteome</keyword>
<dbReference type="PROSITE" id="PS51257">
    <property type="entry name" value="PROKAR_LIPOPROTEIN"/>
    <property type="match status" value="1"/>
</dbReference>
<dbReference type="STRING" id="1280950.HJO_05790"/>
<dbReference type="GO" id="GO:0000272">
    <property type="term" value="P:polysaccharide catabolic process"/>
    <property type="evidence" value="ECO:0007669"/>
    <property type="project" value="InterPro"/>
</dbReference>
<keyword evidence="2 3" id="KW-0326">Glycosidase</keyword>
<proteinExistence type="inferred from homology"/>
<dbReference type="InterPro" id="IPR017853">
    <property type="entry name" value="GH"/>
</dbReference>
<comment type="similarity">
    <text evidence="3">Belongs to the glycosyl hydrolase 5 (cellulase A) family.</text>
</comment>
<name>A0A059FS90_9PROT</name>
<protein>
    <submittedName>
        <fullName evidence="6">Cellulase</fullName>
    </submittedName>
</protein>
<dbReference type="EMBL" id="ARYK01000002">
    <property type="protein sequence ID" value="KCZ93343.1"/>
    <property type="molecule type" value="Genomic_DNA"/>
</dbReference>
<comment type="caution">
    <text evidence="6">The sequence shown here is derived from an EMBL/GenBank/DDBJ whole genome shotgun (WGS) entry which is preliminary data.</text>
</comment>
<dbReference type="GO" id="GO:0004553">
    <property type="term" value="F:hydrolase activity, hydrolyzing O-glycosyl compounds"/>
    <property type="evidence" value="ECO:0007669"/>
    <property type="project" value="InterPro"/>
</dbReference>
<accession>A0A059FS90</accession>
<dbReference type="PATRIC" id="fig|1280950.3.peg.1166"/>
<sequence length="342" mass="36758">MKKILLSIVVVMALAGCSRLGAGNAPTPVEAHGALSVQGNRIVGETGQPVSLAGVSFFWSTTGGGQEKFYASKTVRRFAKDWNASLVRAAISVDPEGGYLSDPDANLARAVAVIDGAIDEGVYVLVDWHSHRAEEHPEAAVAFFQTIARRYGDRPNLIYEIYNEPLDTADWSDVIKPYAQTVIEAIREIDPDNLIVVGTQSWSQDVDKAAADPLVGAGNVAYALHFYAGSHKAALREKAQAALDAGIALFVTEWGGVNYDGDGAVDTASVLEWMDFIRENQLSHANWAVSDKEEGASLFKPGTRPTGPWRDRDLTESGRLVRNLLATWDQAPGDGAVPTPAP</sequence>
<dbReference type="Proteomes" id="UP000025171">
    <property type="component" value="Unassembled WGS sequence"/>
</dbReference>
<dbReference type="AlphaFoldDB" id="A0A059FS90"/>
<dbReference type="Pfam" id="PF00150">
    <property type="entry name" value="Cellulase"/>
    <property type="match status" value="1"/>
</dbReference>
<keyword evidence="4" id="KW-0732">Signal</keyword>
<feature type="chain" id="PRO_5001573330" evidence="4">
    <location>
        <begin position="23"/>
        <end position="342"/>
    </location>
</feature>
<evidence type="ECO:0000313" key="6">
    <source>
        <dbReference type="EMBL" id="KCZ93343.1"/>
    </source>
</evidence>
<evidence type="ECO:0000256" key="4">
    <source>
        <dbReference type="SAM" id="SignalP"/>
    </source>
</evidence>
<gene>
    <name evidence="6" type="ORF">HJO_05790</name>
</gene>
<organism evidence="6 7">
    <name type="scientific">Hyphomonas johnsonii MHS-2</name>
    <dbReference type="NCBI Taxonomy" id="1280950"/>
    <lineage>
        <taxon>Bacteria</taxon>
        <taxon>Pseudomonadati</taxon>
        <taxon>Pseudomonadota</taxon>
        <taxon>Alphaproteobacteria</taxon>
        <taxon>Hyphomonadales</taxon>
        <taxon>Hyphomonadaceae</taxon>
        <taxon>Hyphomonas</taxon>
    </lineage>
</organism>
<dbReference type="eggNOG" id="COG2730">
    <property type="taxonomic scope" value="Bacteria"/>
</dbReference>